<evidence type="ECO:0000259" key="5">
    <source>
        <dbReference type="Pfam" id="PF00107"/>
    </source>
</evidence>
<gene>
    <name evidence="6" type="primary">A7MVT5</name>
</gene>
<keyword evidence="3" id="KW-0862">Zinc</keyword>
<evidence type="ECO:0000256" key="2">
    <source>
        <dbReference type="ARBA" id="ARBA00022723"/>
    </source>
</evidence>
<evidence type="ECO:0000256" key="4">
    <source>
        <dbReference type="ARBA" id="ARBA00023002"/>
    </source>
</evidence>
<proteinExistence type="predicted"/>
<dbReference type="EMBL" id="LR727443">
    <property type="protein sequence ID" value="VWO99166.1"/>
    <property type="molecule type" value="Genomic_DNA"/>
</dbReference>
<dbReference type="GO" id="GO:0004022">
    <property type="term" value="F:alcohol dehydrogenase (NAD+) activity"/>
    <property type="evidence" value="ECO:0007669"/>
    <property type="project" value="TreeGrafter"/>
</dbReference>
<dbReference type="GO" id="GO:0046872">
    <property type="term" value="F:metal ion binding"/>
    <property type="evidence" value="ECO:0007669"/>
    <property type="project" value="UniProtKB-KW"/>
</dbReference>
<dbReference type="Gene3D" id="3.40.50.720">
    <property type="entry name" value="NAD(P)-binding Rossmann-like Domain"/>
    <property type="match status" value="2"/>
</dbReference>
<dbReference type="Pfam" id="PF00107">
    <property type="entry name" value="ADH_zinc_N"/>
    <property type="match status" value="1"/>
</dbReference>
<evidence type="ECO:0000256" key="3">
    <source>
        <dbReference type="ARBA" id="ARBA00022833"/>
    </source>
</evidence>
<keyword evidence="4" id="KW-0560">Oxidoreductase</keyword>
<dbReference type="InterPro" id="IPR013149">
    <property type="entry name" value="ADH-like_C"/>
</dbReference>
<reference evidence="6" key="1">
    <citation type="submission" date="2019-10" db="EMBL/GenBank/DDBJ databases">
        <authorList>
            <person name="Nor Muhammad N."/>
        </authorList>
    </citation>
    <scope>NUCLEOTIDE SEQUENCE</scope>
</reference>
<dbReference type="Gene3D" id="3.90.180.10">
    <property type="entry name" value="Medium-chain alcohol dehydrogenases, catalytic domain"/>
    <property type="match status" value="2"/>
</dbReference>
<evidence type="ECO:0000313" key="6">
    <source>
        <dbReference type="EMBL" id="VWO99166.1"/>
    </source>
</evidence>
<name>A0A5K1K179_9APHY</name>
<keyword evidence="2" id="KW-0479">Metal-binding</keyword>
<dbReference type="SUPFAM" id="SSF51735">
    <property type="entry name" value="NAD(P)-binding Rossmann-fold domains"/>
    <property type="match status" value="1"/>
</dbReference>
<evidence type="ECO:0000256" key="1">
    <source>
        <dbReference type="ARBA" id="ARBA00001947"/>
    </source>
</evidence>
<accession>A0A5K1K179</accession>
<dbReference type="AlphaFoldDB" id="A0A5K1K179"/>
<organism evidence="6">
    <name type="scientific">Ganoderma boninense</name>
    <dbReference type="NCBI Taxonomy" id="34458"/>
    <lineage>
        <taxon>Eukaryota</taxon>
        <taxon>Fungi</taxon>
        <taxon>Dikarya</taxon>
        <taxon>Basidiomycota</taxon>
        <taxon>Agaricomycotina</taxon>
        <taxon>Agaricomycetes</taxon>
        <taxon>Polyporales</taxon>
        <taxon>Polyporaceae</taxon>
        <taxon>Ganoderma</taxon>
    </lineage>
</organism>
<dbReference type="PANTHER" id="PTHR42940">
    <property type="entry name" value="ALCOHOL DEHYDROGENASE 1-RELATED"/>
    <property type="match status" value="1"/>
</dbReference>
<dbReference type="InterPro" id="IPR036291">
    <property type="entry name" value="NAD(P)-bd_dom_sf"/>
</dbReference>
<dbReference type="PANTHER" id="PTHR42940:SF7">
    <property type="entry name" value="ALCOHOL DEHYDROGENASE-LIKE N-TERMINAL DOMAIN-CONTAINING PROTEIN"/>
    <property type="match status" value="1"/>
</dbReference>
<dbReference type="GO" id="GO:0005737">
    <property type="term" value="C:cytoplasm"/>
    <property type="evidence" value="ECO:0007669"/>
    <property type="project" value="TreeGrafter"/>
</dbReference>
<sequence length="209" mass="22470">MTCEEEDINGVLRDGGYGEYATLRTEAVVSVPIDIDPYEAAPLLCAGITVFNSLRHMNALPPDVIAVRVSGESKRELSHQLGAHEYVDGSKVDQAAALKKLGGAKVILCTAPNAKVIENLLPGLAVDGTLLLLALEATPITISPMAMIGTRLSIRAWVCGHAVDSEDMLTFAKAHHVKVMVEKFPLDRAPEAYERRSSARFRAVIVPGL</sequence>
<feature type="domain" description="Alcohol dehydrogenase-like C-terminal" evidence="5">
    <location>
        <begin position="47"/>
        <end position="171"/>
    </location>
</feature>
<comment type="cofactor">
    <cofactor evidence="1">
        <name>Zn(2+)</name>
        <dbReference type="ChEBI" id="CHEBI:29105"/>
    </cofactor>
</comment>
<protein>
    <recommendedName>
        <fullName evidence="5">Alcohol dehydrogenase-like C-terminal domain-containing protein</fullName>
    </recommendedName>
</protein>